<name>A0A4Z1A994_9LEPT</name>
<dbReference type="EMBL" id="RQHS01000026">
    <property type="protein sequence ID" value="TGM95167.1"/>
    <property type="molecule type" value="Genomic_DNA"/>
</dbReference>
<proteinExistence type="predicted"/>
<sequence length="65" mass="7670">MFFEIPSQIKGHNPILRPMFERMITLIGVNPLLNSKIPKWNIISGENLQKTLFITKISYKKLNKW</sequence>
<evidence type="ECO:0000313" key="2">
    <source>
        <dbReference type="Proteomes" id="UP000297241"/>
    </source>
</evidence>
<protein>
    <submittedName>
        <fullName evidence="1">Uncharacterized protein</fullName>
    </submittedName>
</protein>
<reference evidence="1" key="1">
    <citation type="journal article" date="2019" name="PLoS Negl. Trop. Dis.">
        <title>Revisiting the worldwide diversity of Leptospira species in the environment.</title>
        <authorList>
            <person name="Vincent A.T."/>
            <person name="Schiettekatte O."/>
            <person name="Bourhy P."/>
            <person name="Veyrier F.J."/>
            <person name="Picardeau M."/>
        </authorList>
    </citation>
    <scope>NUCLEOTIDE SEQUENCE [LARGE SCALE GENOMIC DNA]</scope>
    <source>
        <strain evidence="1">201601113</strain>
    </source>
</reference>
<organism evidence="1 2">
    <name type="scientific">Leptospira dzoumogneensis</name>
    <dbReference type="NCBI Taxonomy" id="2484904"/>
    <lineage>
        <taxon>Bacteria</taxon>
        <taxon>Pseudomonadati</taxon>
        <taxon>Spirochaetota</taxon>
        <taxon>Spirochaetia</taxon>
        <taxon>Leptospirales</taxon>
        <taxon>Leptospiraceae</taxon>
        <taxon>Leptospira</taxon>
    </lineage>
</organism>
<comment type="caution">
    <text evidence="1">The sequence shown here is derived from an EMBL/GenBank/DDBJ whole genome shotgun (WGS) entry which is preliminary data.</text>
</comment>
<dbReference type="RefSeq" id="WP_135758438.1">
    <property type="nucleotide sequence ID" value="NZ_RQHS01000026.1"/>
</dbReference>
<keyword evidence="2" id="KW-1185">Reference proteome</keyword>
<dbReference type="Proteomes" id="UP000297241">
    <property type="component" value="Unassembled WGS sequence"/>
</dbReference>
<accession>A0A4Z1A994</accession>
<gene>
    <name evidence="1" type="ORF">EHR06_18840</name>
</gene>
<evidence type="ECO:0000313" key="1">
    <source>
        <dbReference type="EMBL" id="TGM95167.1"/>
    </source>
</evidence>
<dbReference type="AlphaFoldDB" id="A0A4Z1A994"/>